<accession>A0A382I9R9</accession>
<reference evidence="1" key="1">
    <citation type="submission" date="2018-05" db="EMBL/GenBank/DDBJ databases">
        <authorList>
            <person name="Lanie J.A."/>
            <person name="Ng W.-L."/>
            <person name="Kazmierczak K.M."/>
            <person name="Andrzejewski T.M."/>
            <person name="Davidsen T.M."/>
            <person name="Wayne K.J."/>
            <person name="Tettelin H."/>
            <person name="Glass J.I."/>
            <person name="Rusch D."/>
            <person name="Podicherti R."/>
            <person name="Tsui H.-C.T."/>
            <person name="Winkler M.E."/>
        </authorList>
    </citation>
    <scope>NUCLEOTIDE SEQUENCE</scope>
</reference>
<feature type="non-terminal residue" evidence="1">
    <location>
        <position position="1"/>
    </location>
</feature>
<dbReference type="InterPro" id="IPR036282">
    <property type="entry name" value="Glutathione-S-Trfase_C_sf"/>
</dbReference>
<sequence>KSSLSNLQVIWQKIDQALNPGPYFLDEDYSVCDMLFVMQAIWEENQPSKFDNLPNISRVMRKVLVRPAVKTILRIHQIEHLGEFPKV</sequence>
<dbReference type="AlphaFoldDB" id="A0A382I9R9"/>
<protein>
    <recommendedName>
        <fullName evidence="2">GST C-terminal domain-containing protein</fullName>
    </recommendedName>
</protein>
<gene>
    <name evidence="1" type="ORF">METZ01_LOCUS248853</name>
</gene>
<evidence type="ECO:0000313" key="1">
    <source>
        <dbReference type="EMBL" id="SVB95999.1"/>
    </source>
</evidence>
<dbReference type="SUPFAM" id="SSF47616">
    <property type="entry name" value="GST C-terminal domain-like"/>
    <property type="match status" value="1"/>
</dbReference>
<dbReference type="EMBL" id="UINC01065883">
    <property type="protein sequence ID" value="SVB95999.1"/>
    <property type="molecule type" value="Genomic_DNA"/>
</dbReference>
<dbReference type="Gene3D" id="1.20.1050.10">
    <property type="match status" value="1"/>
</dbReference>
<organism evidence="1">
    <name type="scientific">marine metagenome</name>
    <dbReference type="NCBI Taxonomy" id="408172"/>
    <lineage>
        <taxon>unclassified sequences</taxon>
        <taxon>metagenomes</taxon>
        <taxon>ecological metagenomes</taxon>
    </lineage>
</organism>
<name>A0A382I9R9_9ZZZZ</name>
<proteinExistence type="predicted"/>
<evidence type="ECO:0008006" key="2">
    <source>
        <dbReference type="Google" id="ProtNLM"/>
    </source>
</evidence>